<feature type="domain" description="Gfo/Idh/MocA-like oxidoreductase C-terminal" evidence="3">
    <location>
        <begin position="142"/>
        <end position="419"/>
    </location>
</feature>
<protein>
    <submittedName>
        <fullName evidence="4">Gfo/Idh/MocA family oxidoreductase</fullName>
    </submittedName>
</protein>
<dbReference type="GO" id="GO:0000166">
    <property type="term" value="F:nucleotide binding"/>
    <property type="evidence" value="ECO:0007669"/>
    <property type="project" value="InterPro"/>
</dbReference>
<dbReference type="SUPFAM" id="SSF55347">
    <property type="entry name" value="Glyceraldehyde-3-phosphate dehydrogenase-like, C-terminal domain"/>
    <property type="match status" value="1"/>
</dbReference>
<dbReference type="SUPFAM" id="SSF51735">
    <property type="entry name" value="NAD(P)-binding Rossmann-fold domains"/>
    <property type="match status" value="1"/>
</dbReference>
<evidence type="ECO:0000313" key="5">
    <source>
        <dbReference type="Proteomes" id="UP000675781"/>
    </source>
</evidence>
<sequence>MGSADRHGTSLAVIGAGVRGLGYARRAVAQGARIAAVAEPRREAREDFAAEFQIAPELVFEDAKDLLAGDRVADAVVISSPDDCHAEQAVLAAQRGYPMLLEKPMALSEQDCARIVDAVERAGVVFAVGHVLRYTPYTRVIKELLEAGRIGTIVSVEHLEPVGWWHHAHSYVRGNWRREDESGPMLLTKSCHDIDWLMYIVGESPARVSSFGSLSHFAPAHKPEEATDRCVTCPVERSCAFSAKRLYLDCLGDPLREYWPLSMVTRDLSEAGVLAALEQSPYGRCVYSCDNDVVDHQVVSLEFPSGTTASFTMTAFTPLVHRKTRIFGTRGCLEGDGEYVRLHDFVTDQTEEHRISDRFAGASAADGHGGGDDALVAAFLSAVASGDTSPLISDARTSLAGHRVVWAAESARRSATVVTLDA</sequence>
<dbReference type="Gene3D" id="3.40.50.720">
    <property type="entry name" value="NAD(P)-binding Rossmann-like Domain"/>
    <property type="match status" value="1"/>
</dbReference>
<evidence type="ECO:0000256" key="1">
    <source>
        <dbReference type="ARBA" id="ARBA00010928"/>
    </source>
</evidence>
<proteinExistence type="inferred from homology"/>
<feature type="domain" description="Gfo/Idh/MocA-like oxidoreductase N-terminal" evidence="2">
    <location>
        <begin position="11"/>
        <end position="130"/>
    </location>
</feature>
<evidence type="ECO:0000259" key="2">
    <source>
        <dbReference type="Pfam" id="PF01408"/>
    </source>
</evidence>
<organism evidence="4 5">
    <name type="scientific">Actinospica durhamensis</name>
    <dbReference type="NCBI Taxonomy" id="1508375"/>
    <lineage>
        <taxon>Bacteria</taxon>
        <taxon>Bacillati</taxon>
        <taxon>Actinomycetota</taxon>
        <taxon>Actinomycetes</taxon>
        <taxon>Catenulisporales</taxon>
        <taxon>Actinospicaceae</taxon>
        <taxon>Actinospica</taxon>
    </lineage>
</organism>
<dbReference type="RefSeq" id="WP_212531245.1">
    <property type="nucleotide sequence ID" value="NZ_JAGSOG010000160.1"/>
</dbReference>
<reference evidence="4" key="1">
    <citation type="submission" date="2021-04" db="EMBL/GenBank/DDBJ databases">
        <title>Genome based classification of Actinospica acidithermotolerans sp. nov., an actinobacterium isolated from an Indonesian hot spring.</title>
        <authorList>
            <person name="Kusuma A.B."/>
            <person name="Putra K.E."/>
            <person name="Nafisah S."/>
            <person name="Loh J."/>
            <person name="Nouioui I."/>
            <person name="Goodfellow M."/>
        </authorList>
    </citation>
    <scope>NUCLEOTIDE SEQUENCE</scope>
    <source>
        <strain evidence="4">CSCA 57</strain>
    </source>
</reference>
<dbReference type="AlphaFoldDB" id="A0A941IVA3"/>
<comment type="similarity">
    <text evidence="1">Belongs to the Gfo/Idh/MocA family.</text>
</comment>
<keyword evidence="5" id="KW-1185">Reference proteome</keyword>
<dbReference type="PANTHER" id="PTHR43377:SF2">
    <property type="entry name" value="BINDING ROSSMANN FOLD OXIDOREDUCTASE, PUTATIVE (AFU_ORTHOLOGUE AFUA_4G00560)-RELATED"/>
    <property type="match status" value="1"/>
</dbReference>
<dbReference type="PANTHER" id="PTHR43377">
    <property type="entry name" value="BILIVERDIN REDUCTASE A"/>
    <property type="match status" value="1"/>
</dbReference>
<dbReference type="InterPro" id="IPR036291">
    <property type="entry name" value="NAD(P)-bd_dom_sf"/>
</dbReference>
<dbReference type="InterPro" id="IPR000683">
    <property type="entry name" value="Gfo/Idh/MocA-like_OxRdtase_N"/>
</dbReference>
<dbReference type="Pfam" id="PF01408">
    <property type="entry name" value="GFO_IDH_MocA"/>
    <property type="match status" value="1"/>
</dbReference>
<gene>
    <name evidence="4" type="ORF">KDL01_26055</name>
</gene>
<dbReference type="Proteomes" id="UP000675781">
    <property type="component" value="Unassembled WGS sequence"/>
</dbReference>
<comment type="caution">
    <text evidence="4">The sequence shown here is derived from an EMBL/GenBank/DDBJ whole genome shotgun (WGS) entry which is preliminary data.</text>
</comment>
<name>A0A941IVA3_9ACTN</name>
<accession>A0A941IVA3</accession>
<dbReference type="Pfam" id="PF02894">
    <property type="entry name" value="GFO_IDH_MocA_C"/>
    <property type="match status" value="1"/>
</dbReference>
<dbReference type="Gene3D" id="3.30.360.10">
    <property type="entry name" value="Dihydrodipicolinate Reductase, domain 2"/>
    <property type="match status" value="1"/>
</dbReference>
<evidence type="ECO:0000259" key="3">
    <source>
        <dbReference type="Pfam" id="PF02894"/>
    </source>
</evidence>
<dbReference type="InterPro" id="IPR051450">
    <property type="entry name" value="Gfo/Idh/MocA_Oxidoreductases"/>
</dbReference>
<dbReference type="EMBL" id="JAGSOG010000160">
    <property type="protein sequence ID" value="MBR7836771.1"/>
    <property type="molecule type" value="Genomic_DNA"/>
</dbReference>
<dbReference type="InterPro" id="IPR004104">
    <property type="entry name" value="Gfo/Idh/MocA-like_OxRdtase_C"/>
</dbReference>
<evidence type="ECO:0000313" key="4">
    <source>
        <dbReference type="EMBL" id="MBR7836771.1"/>
    </source>
</evidence>